<comment type="catalytic activity">
    <reaction evidence="8">
        <text>[GlcNAc-(1-&gt;4)-Mur2Ac(oyl-L-Ala-gamma-D-Glu-L-Lys-D-Ala-D-Ala)](n)-di-trans,octa-cis-undecaprenyl diphosphate + beta-D-GlcNAc-(1-&gt;4)-Mur2Ac(oyl-L-Ala-gamma-D-Glu-L-Lys-D-Ala-D-Ala)-di-trans,octa-cis-undecaprenyl diphosphate = [GlcNAc-(1-&gt;4)-Mur2Ac(oyl-L-Ala-gamma-D-Glu-L-Lys-D-Ala-D-Ala)](n+1)-di-trans,octa-cis-undecaprenyl diphosphate + di-trans,octa-cis-undecaprenyl diphosphate + H(+)</text>
        <dbReference type="Rhea" id="RHEA:23708"/>
        <dbReference type="Rhea" id="RHEA-COMP:9602"/>
        <dbReference type="Rhea" id="RHEA-COMP:9603"/>
        <dbReference type="ChEBI" id="CHEBI:15378"/>
        <dbReference type="ChEBI" id="CHEBI:58405"/>
        <dbReference type="ChEBI" id="CHEBI:60033"/>
        <dbReference type="ChEBI" id="CHEBI:78435"/>
        <dbReference type="EC" id="2.4.99.28"/>
    </reaction>
</comment>
<feature type="region of interest" description="Disordered" evidence="9">
    <location>
        <begin position="733"/>
        <end position="758"/>
    </location>
</feature>
<dbReference type="PANTHER" id="PTHR32282:SF31">
    <property type="entry name" value="PEPTIDOGLYCAN GLYCOSYLTRANSFERASE"/>
    <property type="match status" value="1"/>
</dbReference>
<dbReference type="InterPro" id="IPR001460">
    <property type="entry name" value="PCN-bd_Tpept"/>
</dbReference>
<evidence type="ECO:0000256" key="5">
    <source>
        <dbReference type="ARBA" id="ARBA00022801"/>
    </source>
</evidence>
<evidence type="ECO:0000256" key="9">
    <source>
        <dbReference type="SAM" id="MobiDB-lite"/>
    </source>
</evidence>
<evidence type="ECO:0000256" key="7">
    <source>
        <dbReference type="ARBA" id="ARBA00034000"/>
    </source>
</evidence>
<dbReference type="PANTHER" id="PTHR32282">
    <property type="entry name" value="BINDING PROTEIN TRANSPEPTIDASE, PUTATIVE-RELATED"/>
    <property type="match status" value="1"/>
</dbReference>
<protein>
    <submittedName>
        <fullName evidence="13">Penicillin-binding protein 1A</fullName>
    </submittedName>
</protein>
<feature type="domain" description="Glycosyl transferase family 51" evidence="12">
    <location>
        <begin position="169"/>
        <end position="343"/>
    </location>
</feature>
<keyword evidence="4" id="KW-0808">Transferase</keyword>
<evidence type="ECO:0000256" key="2">
    <source>
        <dbReference type="ARBA" id="ARBA00022670"/>
    </source>
</evidence>
<keyword evidence="1" id="KW-0121">Carboxypeptidase</keyword>
<dbReference type="InterPro" id="IPR023346">
    <property type="entry name" value="Lysozyme-like_dom_sf"/>
</dbReference>
<evidence type="ECO:0000256" key="6">
    <source>
        <dbReference type="ARBA" id="ARBA00023268"/>
    </source>
</evidence>
<evidence type="ECO:0000256" key="4">
    <source>
        <dbReference type="ARBA" id="ARBA00022679"/>
    </source>
</evidence>
<dbReference type="Gene3D" id="1.10.3810.10">
    <property type="entry name" value="Biosynthetic peptidoglycan transglycosylase-like"/>
    <property type="match status" value="1"/>
</dbReference>
<dbReference type="Pfam" id="PF00905">
    <property type="entry name" value="Transpeptidase"/>
    <property type="match status" value="1"/>
</dbReference>
<comment type="caution">
    <text evidence="13">The sequence shown here is derived from an EMBL/GenBank/DDBJ whole genome shotgun (WGS) entry which is preliminary data.</text>
</comment>
<proteinExistence type="predicted"/>
<feature type="region of interest" description="Disordered" evidence="9">
    <location>
        <begin position="20"/>
        <end position="94"/>
    </location>
</feature>
<keyword evidence="10" id="KW-0472">Membrane</keyword>
<keyword evidence="10" id="KW-1133">Transmembrane helix</keyword>
<evidence type="ECO:0000256" key="1">
    <source>
        <dbReference type="ARBA" id="ARBA00022645"/>
    </source>
</evidence>
<keyword evidence="14" id="KW-1185">Reference proteome</keyword>
<evidence type="ECO:0000259" key="11">
    <source>
        <dbReference type="Pfam" id="PF00905"/>
    </source>
</evidence>
<keyword evidence="2" id="KW-0645">Protease</keyword>
<evidence type="ECO:0000259" key="12">
    <source>
        <dbReference type="Pfam" id="PF00912"/>
    </source>
</evidence>
<dbReference type="InterPro" id="IPR050396">
    <property type="entry name" value="Glycosyltr_51/Transpeptidase"/>
</dbReference>
<evidence type="ECO:0000256" key="10">
    <source>
        <dbReference type="SAM" id="Phobius"/>
    </source>
</evidence>
<evidence type="ECO:0000313" key="13">
    <source>
        <dbReference type="EMBL" id="MBO0351110.1"/>
    </source>
</evidence>
<dbReference type="Gene3D" id="3.40.710.10">
    <property type="entry name" value="DD-peptidase/beta-lactamase superfamily"/>
    <property type="match status" value="1"/>
</dbReference>
<keyword evidence="10" id="KW-0812">Transmembrane</keyword>
<dbReference type="SUPFAM" id="SSF56601">
    <property type="entry name" value="beta-lactamase/transpeptidase-like"/>
    <property type="match status" value="1"/>
</dbReference>
<dbReference type="InterPro" id="IPR012338">
    <property type="entry name" value="Beta-lactam/transpept-like"/>
</dbReference>
<reference evidence="13 14" key="1">
    <citation type="submission" date="2021-03" db="EMBL/GenBank/DDBJ databases">
        <title>Metabolic Capacity of the Antarctic Cyanobacterium Phormidium pseudopriestleyi that Sustains Oxygenic Photosynthesis in the Presence of Hydrogen Sulfide.</title>
        <authorList>
            <person name="Lumian J.E."/>
            <person name="Jungblut A.D."/>
            <person name="Dillon M.L."/>
            <person name="Hawes I."/>
            <person name="Doran P.T."/>
            <person name="Mackey T.J."/>
            <person name="Dick G.J."/>
            <person name="Grettenberger C.L."/>
            <person name="Sumner D.Y."/>
        </authorList>
    </citation>
    <scope>NUCLEOTIDE SEQUENCE [LARGE SCALE GENOMIC DNA]</scope>
    <source>
        <strain evidence="13 14">FRX01</strain>
    </source>
</reference>
<evidence type="ECO:0000256" key="8">
    <source>
        <dbReference type="ARBA" id="ARBA00049902"/>
    </source>
</evidence>
<dbReference type="InterPro" id="IPR036950">
    <property type="entry name" value="PBP_transglycosylase"/>
</dbReference>
<sequence length="758" mass="82998">MAVRGVDVAKFISKLKNISRKFGSATGTQPKKLGDLRQQNQGDRPGVDPSNRTAIPGSPLSLAPGEGGRPLEPRAIAPGENPSDPDKPSKARKPARNILATLKRLWVKPGGKPLYRRRIFWVGLGVVVVSSTAGTLTWVWWRIDRSLPDVSEVFTFVRDGTLTITTEDGSILQQIGPATRDKLRMQDIPPPLVSAFIASEDSRFYKHGGLDYQGLLRAAIANILAREVVEGGSTITQQLARMVFLTQEQTAGRKIREAFLAGKIEKNMRKQQILERYLNYVYLGSGAYGIADAAWVYFSKSVDELTLSEIAMIAGLPPAPSAYSPLVSQENARVRRNIVLQRMTELGYITAEAAAAAREQPLQVQASAPKRLKVEAPYFTSYIQKELPKLVSKEALEMGGLTVETTIDLNWQKMAEKVVKEAAELDGPGQGFEQAALVAIAPDTGEIKVMVGGRSFQESEFNRVTQAQRQPGSTFKGFVYAAAIAAGWSPYDGYEDANFKVDGYKPRNYGGKYRGWVSISDALTNSINVVAVKVLIDIGFEPTIELAKNMGIKSKLDPIYSLALGGSEVNLLELTSAYGTIAAEGKYHETHGITRIIDRRGKAIYQGKSQPKQALDQETSAIVTWMLEPVVQYGTGSAAQLGNRPVAGKTGTSDEARDLWFIGYIPQLVTGVWLGNDDSYPTWGSSSTAAFTWRQFMEKVVEGMPVEEFPEIPERLDGREKFIKTKPVTPNSIFYGDTTPDNAQKGSANAGDYSDGYY</sequence>
<evidence type="ECO:0000313" key="14">
    <source>
        <dbReference type="Proteomes" id="UP000664844"/>
    </source>
</evidence>
<dbReference type="SUPFAM" id="SSF53955">
    <property type="entry name" value="Lysozyme-like"/>
    <property type="match status" value="1"/>
</dbReference>
<gene>
    <name evidence="13" type="ORF">J0895_18940</name>
</gene>
<evidence type="ECO:0000256" key="3">
    <source>
        <dbReference type="ARBA" id="ARBA00022676"/>
    </source>
</evidence>
<feature type="domain" description="Penicillin-binding protein transpeptidase" evidence="11">
    <location>
        <begin position="436"/>
        <end position="670"/>
    </location>
</feature>
<dbReference type="NCBIfam" id="TIGR02074">
    <property type="entry name" value="PBP_1a_fam"/>
    <property type="match status" value="1"/>
</dbReference>
<comment type="catalytic activity">
    <reaction evidence="7">
        <text>Preferential cleavage: (Ac)2-L-Lys-D-Ala-|-D-Ala. Also transpeptidation of peptidyl-alanyl moieties that are N-acyl substituents of D-alanine.</text>
        <dbReference type="EC" id="3.4.16.4"/>
    </reaction>
</comment>
<dbReference type="Pfam" id="PF00912">
    <property type="entry name" value="Transgly"/>
    <property type="match status" value="1"/>
</dbReference>
<dbReference type="EMBL" id="JAFLQW010000497">
    <property type="protein sequence ID" value="MBO0351110.1"/>
    <property type="molecule type" value="Genomic_DNA"/>
</dbReference>
<organism evidence="13 14">
    <name type="scientific">Phormidium pseudopriestleyi FRX01</name>
    <dbReference type="NCBI Taxonomy" id="1759528"/>
    <lineage>
        <taxon>Bacteria</taxon>
        <taxon>Bacillati</taxon>
        <taxon>Cyanobacteriota</taxon>
        <taxon>Cyanophyceae</taxon>
        <taxon>Oscillatoriophycideae</taxon>
        <taxon>Oscillatoriales</taxon>
        <taxon>Oscillatoriaceae</taxon>
        <taxon>Phormidium</taxon>
    </lineage>
</organism>
<keyword evidence="6" id="KW-0511">Multifunctional enzyme</keyword>
<keyword evidence="3" id="KW-0328">Glycosyltransferase</keyword>
<accession>A0ABS3FVG2</accession>
<feature type="transmembrane region" description="Helical" evidence="10">
    <location>
        <begin position="119"/>
        <end position="141"/>
    </location>
</feature>
<dbReference type="Proteomes" id="UP000664844">
    <property type="component" value="Unassembled WGS sequence"/>
</dbReference>
<name>A0ABS3FVG2_9CYAN</name>
<keyword evidence="5" id="KW-0378">Hydrolase</keyword>
<dbReference type="InterPro" id="IPR001264">
    <property type="entry name" value="Glyco_trans_51"/>
</dbReference>